<dbReference type="RefSeq" id="WP_176163053.1">
    <property type="nucleotide sequence ID" value="NZ_CP054929.1"/>
</dbReference>
<proteinExistence type="predicted"/>
<sequence>MTERVRWADLPAVLKRAIEARTGRITRTEEVPEGLNSSLALVLDTQHGESVFLKGVRTSSHADRAGLLQEQQVNALVSELGVGPGIRHSFECEGWHCLAFAYVSGAHANLGPASRDLPAVASTLQRVQEAPPPRLPLPRFAERFAAHLRPGEAEALGGPYLLHTDTNPHNLMIEATSGVAYIVDWAMPALGPAWIDVAYTAVRLMECGHTPEAARAWLAGFAAWRTAEPAAVETFVNVVCRHWIATVGERDAEPSNARFRSLLV</sequence>
<dbReference type="InterPro" id="IPR002575">
    <property type="entry name" value="Aminoglycoside_PTrfase"/>
</dbReference>
<dbReference type="Gene3D" id="3.90.1200.10">
    <property type="match status" value="1"/>
</dbReference>
<keyword evidence="2" id="KW-0808">Transferase</keyword>
<dbReference type="EMBL" id="CP054929">
    <property type="protein sequence ID" value="QKW51332.1"/>
    <property type="molecule type" value="Genomic_DNA"/>
</dbReference>
<evidence type="ECO:0000313" key="2">
    <source>
        <dbReference type="EMBL" id="QKW51332.1"/>
    </source>
</evidence>
<evidence type="ECO:0000313" key="3">
    <source>
        <dbReference type="Proteomes" id="UP000509303"/>
    </source>
</evidence>
<name>A0A7H8NAD7_9ACTN</name>
<dbReference type="Pfam" id="PF01636">
    <property type="entry name" value="APH"/>
    <property type="match status" value="1"/>
</dbReference>
<evidence type="ECO:0000259" key="1">
    <source>
        <dbReference type="Pfam" id="PF01636"/>
    </source>
</evidence>
<dbReference type="GO" id="GO:0016740">
    <property type="term" value="F:transferase activity"/>
    <property type="evidence" value="ECO:0007669"/>
    <property type="project" value="UniProtKB-KW"/>
</dbReference>
<accession>A0A7H8NAD7</accession>
<feature type="domain" description="Aminoglycoside phosphotransferase" evidence="1">
    <location>
        <begin position="160"/>
        <end position="227"/>
    </location>
</feature>
<organism evidence="2 3">
    <name type="scientific">Streptomyces buecherae</name>
    <dbReference type="NCBI Taxonomy" id="2763006"/>
    <lineage>
        <taxon>Bacteria</taxon>
        <taxon>Bacillati</taxon>
        <taxon>Actinomycetota</taxon>
        <taxon>Actinomycetes</taxon>
        <taxon>Kitasatosporales</taxon>
        <taxon>Streptomycetaceae</taxon>
        <taxon>Streptomyces</taxon>
    </lineage>
</organism>
<dbReference type="InterPro" id="IPR011009">
    <property type="entry name" value="Kinase-like_dom_sf"/>
</dbReference>
<dbReference type="Proteomes" id="UP000509303">
    <property type="component" value="Chromosome"/>
</dbReference>
<reference evidence="2 3" key="1">
    <citation type="submission" date="2020-06" db="EMBL/GenBank/DDBJ databases">
        <title>Genome mining for natural products.</title>
        <authorList>
            <person name="Zhang B."/>
            <person name="Shi J."/>
            <person name="Ge H."/>
        </authorList>
    </citation>
    <scope>NUCLEOTIDE SEQUENCE [LARGE SCALE GENOMIC DNA]</scope>
    <source>
        <strain evidence="2 3">NA00687</strain>
    </source>
</reference>
<dbReference type="SUPFAM" id="SSF56112">
    <property type="entry name" value="Protein kinase-like (PK-like)"/>
    <property type="match status" value="1"/>
</dbReference>
<keyword evidence="3" id="KW-1185">Reference proteome</keyword>
<gene>
    <name evidence="2" type="ORF">HUT08_19325</name>
</gene>
<dbReference type="AlphaFoldDB" id="A0A7H8NAD7"/>
<protein>
    <submittedName>
        <fullName evidence="2">Phosphotransferase</fullName>
    </submittedName>
</protein>